<dbReference type="GeneID" id="30985249"/>
<dbReference type="InterPro" id="IPR043837">
    <property type="entry name" value="Mtf2-like_C"/>
</dbReference>
<dbReference type="OrthoDB" id="4084661at2759"/>
<feature type="compositionally biased region" description="Basic and acidic residues" evidence="1">
    <location>
        <begin position="40"/>
        <end position="60"/>
    </location>
</feature>
<proteinExistence type="predicted"/>
<evidence type="ECO:0000256" key="1">
    <source>
        <dbReference type="SAM" id="MobiDB-lite"/>
    </source>
</evidence>
<evidence type="ECO:0000259" key="2">
    <source>
        <dbReference type="Pfam" id="PF19189"/>
    </source>
</evidence>
<dbReference type="EMBL" id="KV453914">
    <property type="protein sequence ID" value="ODV77948.1"/>
    <property type="molecule type" value="Genomic_DNA"/>
</dbReference>
<protein>
    <recommendedName>
        <fullName evidence="2">Mtf2-like C-terminal domain-containing protein</fullName>
    </recommendedName>
</protein>
<accession>A0A1E4SEN1</accession>
<dbReference type="Pfam" id="PF19189">
    <property type="entry name" value="Mtf2"/>
    <property type="match status" value="1"/>
</dbReference>
<evidence type="ECO:0000313" key="4">
    <source>
        <dbReference type="Proteomes" id="UP000094285"/>
    </source>
</evidence>
<sequence>MRVSRPLLRSYSDITSKESELKDQFNKDLELLFQDVKKDAETKEDATKDATKDTKDEATKDQSQSSEFDLLNDFINQEYEQNTGFKGIIETLDLQDVEAAPVEESNETHFDLDFLGIDKNTKEERKTIEEEKQLFQNIFESYMKPAQEDQNAKDKIMWNIRDSVHSTKHKLDRIVHTKQQTEFSKVSTRLKNEMFSKTRDALRPTIEHIEGLTTLAQVAEYFGQIVDLWMQAVETEENHESLYLNQLLKDATEFSLQHQEYVDLIRQEVHNELSRPKLNVITLPILVNQMIKTCAFKFHDGQLAYSLFNLLKKDVGLYTVACNQDTYNEVLRVLWIYHGKSNLYNIEMAFMEMKNNGFKGDFVTFNILKQIIIDYHNLKMGKLDVNKTTGLPIWSNEDDKRVKGLERKLRRLAESLGR</sequence>
<evidence type="ECO:0000313" key="3">
    <source>
        <dbReference type="EMBL" id="ODV77948.1"/>
    </source>
</evidence>
<reference evidence="4" key="1">
    <citation type="submission" date="2016-05" db="EMBL/GenBank/DDBJ databases">
        <title>Comparative genomics of biotechnologically important yeasts.</title>
        <authorList>
            <consortium name="DOE Joint Genome Institute"/>
            <person name="Riley R."/>
            <person name="Haridas S."/>
            <person name="Wolfe K.H."/>
            <person name="Lopes M.R."/>
            <person name="Hittinger C.T."/>
            <person name="Goker M."/>
            <person name="Salamov A."/>
            <person name="Wisecaver J."/>
            <person name="Long T.M."/>
            <person name="Aerts A.L."/>
            <person name="Barry K."/>
            <person name="Choi C."/>
            <person name="Clum A."/>
            <person name="Coughlan A.Y."/>
            <person name="Deshpande S."/>
            <person name="Douglass A.P."/>
            <person name="Hanson S.J."/>
            <person name="Klenk H.-P."/>
            <person name="Labutti K."/>
            <person name="Lapidus A."/>
            <person name="Lindquist E."/>
            <person name="Lipzen A."/>
            <person name="Meier-Kolthoff J.P."/>
            <person name="Ohm R.A."/>
            <person name="Otillar R.P."/>
            <person name="Pangilinan J."/>
            <person name="Peng Y."/>
            <person name="Rokas A."/>
            <person name="Rosa C.A."/>
            <person name="Scheuner C."/>
            <person name="Sibirny A.A."/>
            <person name="Slot J.C."/>
            <person name="Stielow J.B."/>
            <person name="Sun H."/>
            <person name="Kurtzman C.P."/>
            <person name="Blackwell M."/>
            <person name="Grigoriev I.V."/>
            <person name="Jeffries T.W."/>
        </authorList>
    </citation>
    <scope>NUCLEOTIDE SEQUENCE [LARGE SCALE GENOMIC DNA]</scope>
    <source>
        <strain evidence="4">NRRL Y-17324</strain>
    </source>
</reference>
<feature type="region of interest" description="Disordered" evidence="1">
    <location>
        <begin position="40"/>
        <end position="65"/>
    </location>
</feature>
<feature type="domain" description="Mtf2-like C-terminal" evidence="2">
    <location>
        <begin position="197"/>
        <end position="414"/>
    </location>
</feature>
<dbReference type="STRING" id="984487.A0A1E4SEN1"/>
<organism evidence="3 4">
    <name type="scientific">Suhomyces tanzawaensis NRRL Y-17324</name>
    <dbReference type="NCBI Taxonomy" id="984487"/>
    <lineage>
        <taxon>Eukaryota</taxon>
        <taxon>Fungi</taxon>
        <taxon>Dikarya</taxon>
        <taxon>Ascomycota</taxon>
        <taxon>Saccharomycotina</taxon>
        <taxon>Pichiomycetes</taxon>
        <taxon>Debaryomycetaceae</taxon>
        <taxon>Suhomyces</taxon>
    </lineage>
</organism>
<dbReference type="GO" id="GO:0005739">
    <property type="term" value="C:mitochondrion"/>
    <property type="evidence" value="ECO:0007669"/>
    <property type="project" value="InterPro"/>
</dbReference>
<gene>
    <name evidence="3" type="ORF">CANTADRAFT_7422</name>
</gene>
<name>A0A1E4SEN1_9ASCO</name>
<keyword evidence="4" id="KW-1185">Reference proteome</keyword>
<dbReference type="RefSeq" id="XP_020063070.1">
    <property type="nucleotide sequence ID" value="XM_020211113.1"/>
</dbReference>
<dbReference type="AlphaFoldDB" id="A0A1E4SEN1"/>
<dbReference type="Proteomes" id="UP000094285">
    <property type="component" value="Unassembled WGS sequence"/>
</dbReference>